<feature type="repeat" description="ANK" evidence="3">
    <location>
        <begin position="361"/>
        <end position="393"/>
    </location>
</feature>
<evidence type="ECO:0000313" key="7">
    <source>
        <dbReference type="Proteomes" id="UP000663854"/>
    </source>
</evidence>
<dbReference type="PROSITE" id="PS50076">
    <property type="entry name" value="DNAJ_2"/>
    <property type="match status" value="1"/>
</dbReference>
<dbReference type="Pfam" id="PF00226">
    <property type="entry name" value="DnaJ"/>
    <property type="match status" value="1"/>
</dbReference>
<evidence type="ECO:0000259" key="4">
    <source>
        <dbReference type="PROSITE" id="PS50076"/>
    </source>
</evidence>
<name>A0A814MUE8_9BILA</name>
<dbReference type="CDD" id="cd06257">
    <property type="entry name" value="DnaJ"/>
    <property type="match status" value="1"/>
</dbReference>
<dbReference type="GO" id="GO:0070531">
    <property type="term" value="C:BRCA1-A complex"/>
    <property type="evidence" value="ECO:0007669"/>
    <property type="project" value="TreeGrafter"/>
</dbReference>
<dbReference type="Gene3D" id="1.10.287.110">
    <property type="entry name" value="DnaJ domain"/>
    <property type="match status" value="1"/>
</dbReference>
<dbReference type="SMART" id="SM00271">
    <property type="entry name" value="DnaJ"/>
    <property type="match status" value="1"/>
</dbReference>
<evidence type="ECO:0000313" key="5">
    <source>
        <dbReference type="EMBL" id="CAF1083127.1"/>
    </source>
</evidence>
<evidence type="ECO:0000313" key="6">
    <source>
        <dbReference type="EMBL" id="CAF1274088.1"/>
    </source>
</evidence>
<feature type="repeat" description="ANK" evidence="3">
    <location>
        <begin position="153"/>
        <end position="185"/>
    </location>
</feature>
<dbReference type="EMBL" id="CAJNOL010001044">
    <property type="protein sequence ID" value="CAF1274088.1"/>
    <property type="molecule type" value="Genomic_DNA"/>
</dbReference>
<feature type="repeat" description="ANK" evidence="3">
    <location>
        <begin position="274"/>
        <end position="306"/>
    </location>
</feature>
<gene>
    <name evidence="6" type="ORF">JXQ802_LOCUS28143</name>
    <name evidence="5" type="ORF">PYM288_LOCUS18776</name>
</gene>
<dbReference type="InterPro" id="IPR001623">
    <property type="entry name" value="DnaJ_domain"/>
</dbReference>
<dbReference type="Proteomes" id="UP000663870">
    <property type="component" value="Unassembled WGS sequence"/>
</dbReference>
<dbReference type="GO" id="GO:0031436">
    <property type="term" value="C:BRCA1-BARD1 complex"/>
    <property type="evidence" value="ECO:0007669"/>
    <property type="project" value="TreeGrafter"/>
</dbReference>
<protein>
    <recommendedName>
        <fullName evidence="4">J domain-containing protein</fullName>
    </recommendedName>
</protein>
<dbReference type="PANTHER" id="PTHR24171:SF8">
    <property type="entry name" value="BRCA1-ASSOCIATED RING DOMAIN PROTEIN 1"/>
    <property type="match status" value="1"/>
</dbReference>
<reference evidence="5" key="1">
    <citation type="submission" date="2021-02" db="EMBL/GenBank/DDBJ databases">
        <authorList>
            <person name="Nowell W R."/>
        </authorList>
    </citation>
    <scope>NUCLEOTIDE SEQUENCE</scope>
</reference>
<evidence type="ECO:0000313" key="8">
    <source>
        <dbReference type="Proteomes" id="UP000663870"/>
    </source>
</evidence>
<organism evidence="5 7">
    <name type="scientific">Rotaria sordida</name>
    <dbReference type="NCBI Taxonomy" id="392033"/>
    <lineage>
        <taxon>Eukaryota</taxon>
        <taxon>Metazoa</taxon>
        <taxon>Spiralia</taxon>
        <taxon>Gnathifera</taxon>
        <taxon>Rotifera</taxon>
        <taxon>Eurotatoria</taxon>
        <taxon>Bdelloidea</taxon>
        <taxon>Philodinida</taxon>
        <taxon>Philodinidae</taxon>
        <taxon>Rotaria</taxon>
    </lineage>
</organism>
<dbReference type="PROSITE" id="PS50297">
    <property type="entry name" value="ANK_REP_REGION"/>
    <property type="match status" value="5"/>
</dbReference>
<dbReference type="InterPro" id="IPR036770">
    <property type="entry name" value="Ankyrin_rpt-contain_sf"/>
</dbReference>
<keyword evidence="1" id="KW-0677">Repeat</keyword>
<dbReference type="SMART" id="SM00248">
    <property type="entry name" value="ANK"/>
    <property type="match status" value="6"/>
</dbReference>
<dbReference type="InterPro" id="IPR036869">
    <property type="entry name" value="J_dom_sf"/>
</dbReference>
<dbReference type="InterPro" id="IPR002110">
    <property type="entry name" value="Ankyrin_rpt"/>
</dbReference>
<feature type="domain" description="J" evidence="4">
    <location>
        <begin position="7"/>
        <end position="75"/>
    </location>
</feature>
<keyword evidence="8" id="KW-1185">Reference proteome</keyword>
<feature type="repeat" description="ANK" evidence="3">
    <location>
        <begin position="396"/>
        <end position="428"/>
    </location>
</feature>
<feature type="repeat" description="ANK" evidence="3">
    <location>
        <begin position="120"/>
        <end position="152"/>
    </location>
</feature>
<dbReference type="EMBL" id="CAJNOH010000591">
    <property type="protein sequence ID" value="CAF1083127.1"/>
    <property type="molecule type" value="Genomic_DNA"/>
</dbReference>
<dbReference type="Gene3D" id="1.25.40.20">
    <property type="entry name" value="Ankyrin repeat-containing domain"/>
    <property type="match status" value="3"/>
</dbReference>
<dbReference type="GO" id="GO:0085020">
    <property type="term" value="P:protein K6-linked ubiquitination"/>
    <property type="evidence" value="ECO:0007669"/>
    <property type="project" value="TreeGrafter"/>
</dbReference>
<comment type="caution">
    <text evidence="5">The sequence shown here is derived from an EMBL/GenBank/DDBJ whole genome shotgun (WGS) entry which is preliminary data.</text>
</comment>
<dbReference type="PROSITE" id="PS50088">
    <property type="entry name" value="ANK_REPEAT"/>
    <property type="match status" value="5"/>
</dbReference>
<keyword evidence="2 3" id="KW-0040">ANK repeat</keyword>
<dbReference type="PANTHER" id="PTHR24171">
    <property type="entry name" value="ANKYRIN REPEAT DOMAIN-CONTAINING PROTEIN 39-RELATED"/>
    <property type="match status" value="1"/>
</dbReference>
<proteinExistence type="predicted"/>
<evidence type="ECO:0000256" key="1">
    <source>
        <dbReference type="ARBA" id="ARBA00022737"/>
    </source>
</evidence>
<dbReference type="PROSITE" id="PS00636">
    <property type="entry name" value="DNAJ_1"/>
    <property type="match status" value="1"/>
</dbReference>
<sequence length="900" mass="102802">MEASASTPYDILGVKQTDRSSNFSKAYRIRIREYRKDRLRTSGNRKITAEQFRLICRAYETLSDHDKRNKFDQNGEWIRNLPLENYTLQQLAAEPELAKELKIRLQNTTLRDINAQDPQTGHTTLYCAARACNLEAVLYLIEQGAEPDLAQRTGSTALHVSAFYGHPEIVRCLLECGADYRKKNSDNSTAENESYDADVIKIFTDLKKTPFVQAAANQLDWFKDNINNMTQHIDEQYYVQRQTLLHCASKKGYLDLVRWLIEERSANLDIIDISLNSALHLAAYGGHKLVVEYLLKQGANPLLLNKWCLTAEQEGFIHGKSITNLFQSMREKNMFEMSANGIEWWFEYYFDDKSPNIMNDNGINLLYIACRRGQTSVAKWLLERGANVNIKLLQESESTPLHGAVYHGHISTVDLLLSYGADLNIKNVFGSTPIDESRTDEMKQYLKRYRTNLEENKFFSIHLYSDGKKTGDEPLAKLQLNCDATYNDLINAMPDSIRNKYPNFSIARRPLNFDKNDTTILSAICRARYDRTKFVQLPLCITAHEKARYTHSGHILRDELPNYSMRDIYRKFASKCRTSSMKIRGQLNDNQTFTFENLSFTFPPNCANENLSIVIDYIISPDFNLFNLSQCICLFKTKYQDGSTKLNDMPTVLFTSEPNALLYNWIQPSAYWFSYRTRQTRLVSIGQTHAFVRHIDIIPSLLCLPPDMFISTADGKPFEIRSEPISCYYLKIREHNKKDFPHIAYHGTSIKAIESILMDGLVMPSTVVSIGLRICPPTNHIARGTTAFDVHDFSNGIFVTPSIHYCSDPVYAVTFTYKDECLIPVLQCSVKSGSFKAYPSTVPGYVAHQDDDINAIEWRLTNPGDIQIISVLFIPVITSKSETALLRAEKLSVDSSIVKS</sequence>
<dbReference type="PRINTS" id="PR01415">
    <property type="entry name" value="ANKYRIN"/>
</dbReference>
<evidence type="ECO:0000256" key="3">
    <source>
        <dbReference type="PROSITE-ProRule" id="PRU00023"/>
    </source>
</evidence>
<evidence type="ECO:0000256" key="2">
    <source>
        <dbReference type="ARBA" id="ARBA00023043"/>
    </source>
</evidence>
<accession>A0A814MUE8</accession>
<dbReference type="SUPFAM" id="SSF48403">
    <property type="entry name" value="Ankyrin repeat"/>
    <property type="match status" value="1"/>
</dbReference>
<dbReference type="InterPro" id="IPR018253">
    <property type="entry name" value="DnaJ_domain_CS"/>
</dbReference>
<dbReference type="SUPFAM" id="SSF46565">
    <property type="entry name" value="Chaperone J-domain"/>
    <property type="match status" value="1"/>
</dbReference>
<dbReference type="AlphaFoldDB" id="A0A814MUE8"/>
<dbReference type="GO" id="GO:0004842">
    <property type="term" value="F:ubiquitin-protein transferase activity"/>
    <property type="evidence" value="ECO:0007669"/>
    <property type="project" value="TreeGrafter"/>
</dbReference>
<dbReference type="Pfam" id="PF12796">
    <property type="entry name" value="Ank_2"/>
    <property type="match status" value="3"/>
</dbReference>
<dbReference type="Proteomes" id="UP000663854">
    <property type="component" value="Unassembled WGS sequence"/>
</dbReference>